<evidence type="ECO:0008006" key="7">
    <source>
        <dbReference type="Google" id="ProtNLM"/>
    </source>
</evidence>
<protein>
    <recommendedName>
        <fullName evidence="7">NAD(P)-binding protein</fullName>
    </recommendedName>
</protein>
<dbReference type="Pfam" id="PF00106">
    <property type="entry name" value="adh_short"/>
    <property type="match status" value="1"/>
</dbReference>
<evidence type="ECO:0000256" key="1">
    <source>
        <dbReference type="ARBA" id="ARBA00006484"/>
    </source>
</evidence>
<dbReference type="PANTHER" id="PTHR44169">
    <property type="entry name" value="NADPH-DEPENDENT 1-ACYLDIHYDROXYACETONE PHOSPHATE REDUCTASE"/>
    <property type="match status" value="1"/>
</dbReference>
<dbReference type="GO" id="GO:0004806">
    <property type="term" value="F:triacylglycerol lipase activity"/>
    <property type="evidence" value="ECO:0007669"/>
    <property type="project" value="TreeGrafter"/>
</dbReference>
<dbReference type="AlphaFoldDB" id="A0A0U5CNM2"/>
<dbReference type="OMA" id="VHIFHPL"/>
<comment type="similarity">
    <text evidence="1 4">Belongs to the short-chain dehydrogenases/reductases (SDR) family.</text>
</comment>
<dbReference type="GO" id="GO:0044550">
    <property type="term" value="P:secondary metabolite biosynthetic process"/>
    <property type="evidence" value="ECO:0007669"/>
    <property type="project" value="UniProtKB-ARBA"/>
</dbReference>
<dbReference type="STRING" id="454130.A0A0U5CNM2"/>
<proteinExistence type="inferred from homology"/>
<dbReference type="GO" id="GO:0005811">
    <property type="term" value="C:lipid droplet"/>
    <property type="evidence" value="ECO:0007669"/>
    <property type="project" value="TreeGrafter"/>
</dbReference>
<reference evidence="6" key="1">
    <citation type="journal article" date="2016" name="Genome Announc.">
        <title>Draft genome sequences of fungus Aspergillus calidoustus.</title>
        <authorList>
            <person name="Horn F."/>
            <person name="Linde J."/>
            <person name="Mattern D.J."/>
            <person name="Walther G."/>
            <person name="Guthke R."/>
            <person name="Scherlach K."/>
            <person name="Martin K."/>
            <person name="Brakhage A.A."/>
            <person name="Petzke L."/>
            <person name="Valiante V."/>
        </authorList>
    </citation>
    <scope>NUCLEOTIDE SEQUENCE [LARGE SCALE GENOMIC DNA]</scope>
    <source>
        <strain evidence="6">SF006504</strain>
    </source>
</reference>
<dbReference type="PRINTS" id="PR00080">
    <property type="entry name" value="SDRFAMILY"/>
</dbReference>
<dbReference type="EMBL" id="CDMC01000002">
    <property type="protein sequence ID" value="CEN60513.1"/>
    <property type="molecule type" value="Genomic_DNA"/>
</dbReference>
<gene>
    <name evidence="5" type="ORF">ASPCAL02949</name>
</gene>
<dbReference type="GO" id="GO:0005783">
    <property type="term" value="C:endoplasmic reticulum"/>
    <property type="evidence" value="ECO:0007669"/>
    <property type="project" value="TreeGrafter"/>
</dbReference>
<keyword evidence="2" id="KW-0521">NADP</keyword>
<dbReference type="InterPro" id="IPR002347">
    <property type="entry name" value="SDR_fam"/>
</dbReference>
<evidence type="ECO:0000313" key="6">
    <source>
        <dbReference type="Proteomes" id="UP000054771"/>
    </source>
</evidence>
<evidence type="ECO:0000256" key="2">
    <source>
        <dbReference type="ARBA" id="ARBA00022857"/>
    </source>
</evidence>
<keyword evidence="6" id="KW-1185">Reference proteome</keyword>
<dbReference type="PRINTS" id="PR00081">
    <property type="entry name" value="GDHRDH"/>
</dbReference>
<dbReference type="GO" id="GO:0019433">
    <property type="term" value="P:triglyceride catabolic process"/>
    <property type="evidence" value="ECO:0007669"/>
    <property type="project" value="TreeGrafter"/>
</dbReference>
<evidence type="ECO:0000313" key="5">
    <source>
        <dbReference type="EMBL" id="CEN60513.1"/>
    </source>
</evidence>
<organism evidence="5 6">
    <name type="scientific">Aspergillus calidoustus</name>
    <dbReference type="NCBI Taxonomy" id="454130"/>
    <lineage>
        <taxon>Eukaryota</taxon>
        <taxon>Fungi</taxon>
        <taxon>Dikarya</taxon>
        <taxon>Ascomycota</taxon>
        <taxon>Pezizomycotina</taxon>
        <taxon>Eurotiomycetes</taxon>
        <taxon>Eurotiomycetidae</taxon>
        <taxon>Eurotiales</taxon>
        <taxon>Aspergillaceae</taxon>
        <taxon>Aspergillus</taxon>
        <taxon>Aspergillus subgen. Nidulantes</taxon>
    </lineage>
</organism>
<evidence type="ECO:0000256" key="4">
    <source>
        <dbReference type="RuleBase" id="RU000363"/>
    </source>
</evidence>
<dbReference type="PANTHER" id="PTHR44169:SF3">
    <property type="entry name" value="SHORT-CHAIN DEHYDROGENASE SRDE"/>
    <property type="match status" value="1"/>
</dbReference>
<accession>A0A0U5CNM2</accession>
<dbReference type="Gene3D" id="3.40.50.720">
    <property type="entry name" value="NAD(P)-binding Rossmann-like Domain"/>
    <property type="match status" value="1"/>
</dbReference>
<dbReference type="GO" id="GO:0006654">
    <property type="term" value="P:phosphatidic acid biosynthetic process"/>
    <property type="evidence" value="ECO:0007669"/>
    <property type="project" value="TreeGrafter"/>
</dbReference>
<keyword evidence="3" id="KW-0560">Oxidoreductase</keyword>
<dbReference type="SUPFAM" id="SSF51735">
    <property type="entry name" value="NAD(P)-binding Rossmann-fold domains"/>
    <property type="match status" value="1"/>
</dbReference>
<dbReference type="GO" id="GO:0000140">
    <property type="term" value="F:acylglycerone-phosphate reductase (NADP+) activity"/>
    <property type="evidence" value="ECO:0007669"/>
    <property type="project" value="TreeGrafter"/>
</dbReference>
<dbReference type="PROSITE" id="PS00061">
    <property type="entry name" value="ADH_SHORT"/>
    <property type="match status" value="1"/>
</dbReference>
<name>A0A0U5CNM2_ASPCI</name>
<sequence>MFSQPLAPVPPIKPGSMSKEVYTQSVLITGCGKGGIGHALALEFKRRGYDVFTTLLAHEPREHLVDEGIHAFTADVTKDADIISLKETISSETSGSLDVLVNCAYVEFPLPRVGSRYTMTAIDTQVSEVEKMFAVNVFGPMRMVHIFHPLLIQAKGTVVNIGSVGGIVPYVYGSSYNATKAALHHWGNTLRVEMKPFDVKVINVISGEVGTNILKRDQTSLRKLPENSFYRPLEAEFQKHINRTPVTTTAAEYARSVVSEVVKKKPAAWLWTGARAGEVRFWDTFFPRTFWDWLFSREFGLDKLRSGT</sequence>
<dbReference type="OrthoDB" id="2102561at2759"/>
<evidence type="ECO:0000256" key="3">
    <source>
        <dbReference type="ARBA" id="ARBA00023002"/>
    </source>
</evidence>
<dbReference type="InterPro" id="IPR020904">
    <property type="entry name" value="Sc_DH/Rdtase_CS"/>
</dbReference>
<dbReference type="Proteomes" id="UP000054771">
    <property type="component" value="Unassembled WGS sequence"/>
</dbReference>
<dbReference type="InterPro" id="IPR036291">
    <property type="entry name" value="NAD(P)-bd_dom_sf"/>
</dbReference>